<protein>
    <submittedName>
        <fullName evidence="7">Vacuolar protein sorting-associated protein 68</fullName>
    </submittedName>
</protein>
<feature type="transmembrane region" description="Helical" evidence="6">
    <location>
        <begin position="72"/>
        <end position="89"/>
    </location>
</feature>
<evidence type="ECO:0000313" key="7">
    <source>
        <dbReference type="EMBL" id="JAT45086.1"/>
    </source>
</evidence>
<evidence type="ECO:0000256" key="4">
    <source>
        <dbReference type="ARBA" id="ARBA00022989"/>
    </source>
</evidence>
<name>A0A1D1XRR7_9ARAE</name>
<proteinExistence type="inferred from homology"/>
<sequence>MVHRLLSSTPPTLSPIYTEYENRRICYRFPQTKVIAIYLSGGLFAIGWWAFIDALIYTRLNRGSLIFNAGEVITGVITTLGMLLVALIDKSIFSDEAYYTSRRTLWKARLFLFFGFTLMVSSLIGSVAFFVYHLLSNHYYGDVHRYYFGISIVVQNGCILMSSLILLIGQYSNNEAKYDFL</sequence>
<evidence type="ECO:0000256" key="5">
    <source>
        <dbReference type="ARBA" id="ARBA00023136"/>
    </source>
</evidence>
<feature type="transmembrane region" description="Helical" evidence="6">
    <location>
        <begin position="146"/>
        <end position="168"/>
    </location>
</feature>
<keyword evidence="3 6" id="KW-0812">Transmembrane</keyword>
<dbReference type="Pfam" id="PF05255">
    <property type="entry name" value="UPF0220"/>
    <property type="match status" value="1"/>
</dbReference>
<dbReference type="PANTHER" id="PTHR13180">
    <property type="entry name" value="SMALL MEMBRANE PROTEIN-RELATED"/>
    <property type="match status" value="1"/>
</dbReference>
<accession>A0A1D1XRR7</accession>
<comment type="subcellular location">
    <subcellularLocation>
        <location evidence="1">Membrane</location>
        <topology evidence="1">Multi-pass membrane protein</topology>
    </subcellularLocation>
</comment>
<dbReference type="InterPro" id="IPR007919">
    <property type="entry name" value="UPF0220"/>
</dbReference>
<feature type="transmembrane region" description="Helical" evidence="6">
    <location>
        <begin position="34"/>
        <end position="52"/>
    </location>
</feature>
<evidence type="ECO:0000256" key="3">
    <source>
        <dbReference type="ARBA" id="ARBA00022692"/>
    </source>
</evidence>
<organism evidence="7">
    <name type="scientific">Anthurium amnicola</name>
    <dbReference type="NCBI Taxonomy" id="1678845"/>
    <lineage>
        <taxon>Eukaryota</taxon>
        <taxon>Viridiplantae</taxon>
        <taxon>Streptophyta</taxon>
        <taxon>Embryophyta</taxon>
        <taxon>Tracheophyta</taxon>
        <taxon>Spermatophyta</taxon>
        <taxon>Magnoliopsida</taxon>
        <taxon>Liliopsida</taxon>
        <taxon>Araceae</taxon>
        <taxon>Pothoideae</taxon>
        <taxon>Potheae</taxon>
        <taxon>Anthurium</taxon>
    </lineage>
</organism>
<keyword evidence="5 6" id="KW-0472">Membrane</keyword>
<comment type="similarity">
    <text evidence="2">Belongs to the UPF0220 family.</text>
</comment>
<evidence type="ECO:0000256" key="1">
    <source>
        <dbReference type="ARBA" id="ARBA00004141"/>
    </source>
</evidence>
<reference evidence="7" key="1">
    <citation type="submission" date="2015-07" db="EMBL/GenBank/DDBJ databases">
        <title>Transcriptome Assembly of Anthurium amnicola.</title>
        <authorList>
            <person name="Suzuki J."/>
        </authorList>
    </citation>
    <scope>NUCLEOTIDE SEQUENCE</scope>
</reference>
<keyword evidence="4 6" id="KW-1133">Transmembrane helix</keyword>
<dbReference type="AlphaFoldDB" id="A0A1D1XRR7"/>
<dbReference type="GO" id="GO:0016020">
    <property type="term" value="C:membrane"/>
    <property type="evidence" value="ECO:0007669"/>
    <property type="project" value="UniProtKB-SubCell"/>
</dbReference>
<gene>
    <name evidence="7" type="primary">VPS68_0</name>
    <name evidence="7" type="ORF">g.30071</name>
</gene>
<dbReference type="EMBL" id="GDJX01022850">
    <property type="protein sequence ID" value="JAT45086.1"/>
    <property type="molecule type" value="Transcribed_RNA"/>
</dbReference>
<feature type="transmembrane region" description="Helical" evidence="6">
    <location>
        <begin position="110"/>
        <end position="134"/>
    </location>
</feature>
<evidence type="ECO:0000256" key="2">
    <source>
        <dbReference type="ARBA" id="ARBA00005335"/>
    </source>
</evidence>
<evidence type="ECO:0000256" key="6">
    <source>
        <dbReference type="SAM" id="Phobius"/>
    </source>
</evidence>